<evidence type="ECO:0000256" key="3">
    <source>
        <dbReference type="ARBA" id="ARBA00023237"/>
    </source>
</evidence>
<comment type="subcellular location">
    <subcellularLocation>
        <location evidence="4">Cell outer membrane</location>
    </subcellularLocation>
</comment>
<feature type="domain" description="Outer membrane protein assembly factor BamE" evidence="5">
    <location>
        <begin position="27"/>
        <end position="95"/>
    </location>
</feature>
<name>A0A4S3L099_9GAMM</name>
<dbReference type="GO" id="GO:1990063">
    <property type="term" value="C:Bam protein complex"/>
    <property type="evidence" value="ECO:0007669"/>
    <property type="project" value="TreeGrafter"/>
</dbReference>
<dbReference type="InterPro" id="IPR007450">
    <property type="entry name" value="BamE_dom"/>
</dbReference>
<dbReference type="Pfam" id="PF04355">
    <property type="entry name" value="BamE"/>
    <property type="match status" value="1"/>
</dbReference>
<gene>
    <name evidence="4" type="primary">bamE</name>
    <name evidence="6" type="ORF">EDC25_10188</name>
</gene>
<keyword evidence="7" id="KW-1185">Reference proteome</keyword>
<sequence length="138" mass="15580" precursor="true">MRLLSCLFATLLLPACGLLYKVDVPQGNLLDQEAIADVKVGMSKRQVSLLLGTPAVASPFHQSRWDYVYSLRRRGREAEVRNLTLMFDGERLASIDGDLLPEKTGEEGLLEDISAYERFGPQLDDPADTRRRRRQSED</sequence>
<keyword evidence="3 4" id="KW-0998">Cell outer membrane</keyword>
<dbReference type="Proteomes" id="UP000294599">
    <property type="component" value="Unassembled WGS sequence"/>
</dbReference>
<evidence type="ECO:0000256" key="1">
    <source>
        <dbReference type="ARBA" id="ARBA00022729"/>
    </source>
</evidence>
<dbReference type="GO" id="GO:0030674">
    <property type="term" value="F:protein-macromolecule adaptor activity"/>
    <property type="evidence" value="ECO:0007669"/>
    <property type="project" value="TreeGrafter"/>
</dbReference>
<dbReference type="EMBL" id="SMAF01000001">
    <property type="protein sequence ID" value="TCT01233.1"/>
    <property type="molecule type" value="Genomic_DNA"/>
</dbReference>
<evidence type="ECO:0000256" key="4">
    <source>
        <dbReference type="HAMAP-Rule" id="MF_00925"/>
    </source>
</evidence>
<dbReference type="PANTHER" id="PTHR37482">
    <property type="entry name" value="OUTER MEMBRANE PROTEIN ASSEMBLY FACTOR BAME"/>
    <property type="match status" value="1"/>
</dbReference>
<dbReference type="OrthoDB" id="9808250at2"/>
<organism evidence="6 7">
    <name type="scientific">Pseudofulvimonas gallinarii</name>
    <dbReference type="NCBI Taxonomy" id="634155"/>
    <lineage>
        <taxon>Bacteria</taxon>
        <taxon>Pseudomonadati</taxon>
        <taxon>Pseudomonadota</taxon>
        <taxon>Gammaproteobacteria</taxon>
        <taxon>Lysobacterales</taxon>
        <taxon>Rhodanobacteraceae</taxon>
        <taxon>Pseudofulvimonas</taxon>
    </lineage>
</organism>
<dbReference type="AlphaFoldDB" id="A0A4S3L099"/>
<evidence type="ECO:0000259" key="5">
    <source>
        <dbReference type="Pfam" id="PF04355"/>
    </source>
</evidence>
<comment type="function">
    <text evidence="4">Part of the outer membrane protein assembly complex, which is involved in assembly and insertion of beta-barrel proteins into the outer membrane.</text>
</comment>
<dbReference type="GO" id="GO:0043165">
    <property type="term" value="P:Gram-negative-bacterium-type cell outer membrane assembly"/>
    <property type="evidence" value="ECO:0007669"/>
    <property type="project" value="UniProtKB-UniRule"/>
</dbReference>
<evidence type="ECO:0000313" key="7">
    <source>
        <dbReference type="Proteomes" id="UP000294599"/>
    </source>
</evidence>
<comment type="similarity">
    <text evidence="4">Belongs to the BamE family.</text>
</comment>
<accession>A0A4S3L099</accession>
<dbReference type="InterPro" id="IPR037873">
    <property type="entry name" value="BamE-like"/>
</dbReference>
<dbReference type="HAMAP" id="MF_00925">
    <property type="entry name" value="OM_assembly_BamE"/>
    <property type="match status" value="1"/>
</dbReference>
<keyword evidence="1 4" id="KW-0732">Signal</keyword>
<proteinExistence type="inferred from homology"/>
<dbReference type="RefSeq" id="WP_123521847.1">
    <property type="nucleotide sequence ID" value="NZ_JBHLWF010000005.1"/>
</dbReference>
<keyword evidence="2 4" id="KW-0472">Membrane</keyword>
<evidence type="ECO:0000256" key="2">
    <source>
        <dbReference type="ARBA" id="ARBA00023136"/>
    </source>
</evidence>
<comment type="caution">
    <text evidence="6">The sequence shown here is derived from an EMBL/GenBank/DDBJ whole genome shotgun (WGS) entry which is preliminary data.</text>
</comment>
<evidence type="ECO:0000313" key="6">
    <source>
        <dbReference type="EMBL" id="TCT01233.1"/>
    </source>
</evidence>
<protein>
    <recommendedName>
        <fullName evidence="4">Outer membrane protein assembly factor BamE</fullName>
    </recommendedName>
</protein>
<reference evidence="6 7" key="1">
    <citation type="submission" date="2019-03" db="EMBL/GenBank/DDBJ databases">
        <title>Genomic Encyclopedia of Type Strains, Phase IV (KMG-IV): sequencing the most valuable type-strain genomes for metagenomic binning, comparative biology and taxonomic classification.</title>
        <authorList>
            <person name="Goeker M."/>
        </authorList>
    </citation>
    <scope>NUCLEOTIDE SEQUENCE [LARGE SCALE GENOMIC DNA]</scope>
    <source>
        <strain evidence="6 7">DSM 21944</strain>
    </source>
</reference>
<feature type="signal peptide" evidence="4">
    <location>
        <begin position="1"/>
        <end position="21"/>
    </location>
</feature>
<dbReference type="PANTHER" id="PTHR37482:SF1">
    <property type="entry name" value="OUTER MEMBRANE PROTEIN ASSEMBLY FACTOR BAME"/>
    <property type="match status" value="1"/>
</dbReference>
<dbReference type="Gene3D" id="3.30.1450.10">
    <property type="match status" value="1"/>
</dbReference>
<comment type="subunit">
    <text evidence="4">Part of the Bam complex.</text>
</comment>
<feature type="chain" id="PRO_5023987663" description="Outer membrane protein assembly factor BamE" evidence="4">
    <location>
        <begin position="22"/>
        <end position="138"/>
    </location>
</feature>
<dbReference type="GO" id="GO:0051205">
    <property type="term" value="P:protein insertion into membrane"/>
    <property type="evidence" value="ECO:0007669"/>
    <property type="project" value="UniProtKB-UniRule"/>
</dbReference>
<dbReference type="InterPro" id="IPR026592">
    <property type="entry name" value="BamE"/>
</dbReference>